<gene>
    <name evidence="1" type="ORF">O7A05_26555</name>
</gene>
<dbReference type="EMBL" id="JAPYKO010000025">
    <property type="protein sequence ID" value="MEI9405700.1"/>
    <property type="molecule type" value="Genomic_DNA"/>
</dbReference>
<organism evidence="1 2">
    <name type="scientific">Mesorhizobium argentiipisi</name>
    <dbReference type="NCBI Taxonomy" id="3015175"/>
    <lineage>
        <taxon>Bacteria</taxon>
        <taxon>Pseudomonadati</taxon>
        <taxon>Pseudomonadota</taxon>
        <taxon>Alphaproteobacteria</taxon>
        <taxon>Hyphomicrobiales</taxon>
        <taxon>Phyllobacteriaceae</taxon>
        <taxon>Mesorhizobium</taxon>
    </lineage>
</organism>
<sequence>MDVEHSLEEAGFEVLAVYKGDDAMAAFDRDPDGAGALVTDIRLGDGPTGWDIAHHMGAVKPALPMICMSGDGADDWPPLGVPNSLMIAKPFVHAPDYHRARNPAQSDAWNASAK</sequence>
<evidence type="ECO:0000313" key="2">
    <source>
        <dbReference type="Proteomes" id="UP001366503"/>
    </source>
</evidence>
<comment type="caution">
    <text evidence="1">The sequence shown here is derived from an EMBL/GenBank/DDBJ whole genome shotgun (WGS) entry which is preliminary data.</text>
</comment>
<reference evidence="1 2" key="1">
    <citation type="submission" date="2022-12" db="EMBL/GenBank/DDBJ databases">
        <authorList>
            <person name="Muema E."/>
        </authorList>
    </citation>
    <scope>NUCLEOTIDE SEQUENCE [LARGE SCALE GENOMIC DNA]</scope>
    <source>
        <strain evidence="2">1330</strain>
    </source>
</reference>
<evidence type="ECO:0000313" key="1">
    <source>
        <dbReference type="EMBL" id="MEI9405700.1"/>
    </source>
</evidence>
<proteinExistence type="predicted"/>
<dbReference type="Gene3D" id="3.40.50.2300">
    <property type="match status" value="1"/>
</dbReference>
<accession>A0ABU8KKR8</accession>
<dbReference type="RefSeq" id="WP_337095951.1">
    <property type="nucleotide sequence ID" value="NZ_JAPYKO010000025.1"/>
</dbReference>
<keyword evidence="2" id="KW-1185">Reference proteome</keyword>
<name>A0ABU8KKR8_9HYPH</name>
<dbReference type="Proteomes" id="UP001366503">
    <property type="component" value="Unassembled WGS sequence"/>
</dbReference>
<protein>
    <submittedName>
        <fullName evidence="1">Response regulator</fullName>
    </submittedName>
</protein>
<dbReference type="InterPro" id="IPR011006">
    <property type="entry name" value="CheY-like_superfamily"/>
</dbReference>
<dbReference type="SUPFAM" id="SSF52172">
    <property type="entry name" value="CheY-like"/>
    <property type="match status" value="1"/>
</dbReference>